<organism evidence="2 3">
    <name type="scientific">Tulasnella calospora MUT 4182</name>
    <dbReference type="NCBI Taxonomy" id="1051891"/>
    <lineage>
        <taxon>Eukaryota</taxon>
        <taxon>Fungi</taxon>
        <taxon>Dikarya</taxon>
        <taxon>Basidiomycota</taxon>
        <taxon>Agaricomycotina</taxon>
        <taxon>Agaricomycetes</taxon>
        <taxon>Cantharellales</taxon>
        <taxon>Tulasnellaceae</taxon>
        <taxon>Tulasnella</taxon>
    </lineage>
</organism>
<feature type="compositionally biased region" description="Basic and acidic residues" evidence="1">
    <location>
        <begin position="486"/>
        <end position="496"/>
    </location>
</feature>
<feature type="region of interest" description="Disordered" evidence="1">
    <location>
        <begin position="465"/>
        <end position="502"/>
    </location>
</feature>
<reference evidence="2 3" key="1">
    <citation type="submission" date="2014-04" db="EMBL/GenBank/DDBJ databases">
        <authorList>
            <consortium name="DOE Joint Genome Institute"/>
            <person name="Kuo A."/>
            <person name="Girlanda M."/>
            <person name="Perotto S."/>
            <person name="Kohler A."/>
            <person name="Nagy L.G."/>
            <person name="Floudas D."/>
            <person name="Copeland A."/>
            <person name="Barry K.W."/>
            <person name="Cichocki N."/>
            <person name="Veneault-Fourrey C."/>
            <person name="LaButti K."/>
            <person name="Lindquist E.A."/>
            <person name="Lipzen A."/>
            <person name="Lundell T."/>
            <person name="Morin E."/>
            <person name="Murat C."/>
            <person name="Sun H."/>
            <person name="Tunlid A."/>
            <person name="Henrissat B."/>
            <person name="Grigoriev I.V."/>
            <person name="Hibbett D.S."/>
            <person name="Martin F."/>
            <person name="Nordberg H.P."/>
            <person name="Cantor M.N."/>
            <person name="Hua S.X."/>
        </authorList>
    </citation>
    <scope>NUCLEOTIDE SEQUENCE [LARGE SCALE GENOMIC DNA]</scope>
    <source>
        <strain evidence="2 3">MUT 4182</strain>
    </source>
</reference>
<dbReference type="AlphaFoldDB" id="A0A0C3QRT4"/>
<name>A0A0C3QRT4_9AGAM</name>
<evidence type="ECO:0000256" key="1">
    <source>
        <dbReference type="SAM" id="MobiDB-lite"/>
    </source>
</evidence>
<dbReference type="HOGENOM" id="CLU_543142_0_0_1"/>
<accession>A0A0C3QRT4</accession>
<dbReference type="STRING" id="1051891.A0A0C3QRT4"/>
<evidence type="ECO:0000313" key="3">
    <source>
        <dbReference type="Proteomes" id="UP000054248"/>
    </source>
</evidence>
<feature type="region of interest" description="Disordered" evidence="1">
    <location>
        <begin position="403"/>
        <end position="437"/>
    </location>
</feature>
<reference evidence="3" key="2">
    <citation type="submission" date="2015-01" db="EMBL/GenBank/DDBJ databases">
        <title>Evolutionary Origins and Diversification of the Mycorrhizal Mutualists.</title>
        <authorList>
            <consortium name="DOE Joint Genome Institute"/>
            <consortium name="Mycorrhizal Genomics Consortium"/>
            <person name="Kohler A."/>
            <person name="Kuo A."/>
            <person name="Nagy L.G."/>
            <person name="Floudas D."/>
            <person name="Copeland A."/>
            <person name="Barry K.W."/>
            <person name="Cichocki N."/>
            <person name="Veneault-Fourrey C."/>
            <person name="LaButti K."/>
            <person name="Lindquist E.A."/>
            <person name="Lipzen A."/>
            <person name="Lundell T."/>
            <person name="Morin E."/>
            <person name="Murat C."/>
            <person name="Riley R."/>
            <person name="Ohm R."/>
            <person name="Sun H."/>
            <person name="Tunlid A."/>
            <person name="Henrissat B."/>
            <person name="Grigoriev I.V."/>
            <person name="Hibbett D.S."/>
            <person name="Martin F."/>
        </authorList>
    </citation>
    <scope>NUCLEOTIDE SEQUENCE [LARGE SCALE GENOMIC DNA]</scope>
    <source>
        <strain evidence="3">MUT 4182</strain>
    </source>
</reference>
<dbReference type="EMBL" id="KN822971">
    <property type="protein sequence ID" value="KIO30564.1"/>
    <property type="molecule type" value="Genomic_DNA"/>
</dbReference>
<keyword evidence="3" id="KW-1185">Reference proteome</keyword>
<sequence length="502" mass="55827">MDQGLCWRDHPSDAGLTVPKFNSRFRLHILTIALLDQSKYEPRDEHKIARAAKQREWLDRLFKLCFPPTNKAGNLSDVVPSLIPEYKQAMQVVNSCLSVVFQSLRPADGPQDFLSNIVRTSLLATAFDYTSAMTYLRRGQWVQDTEIARKHGLIIPGTNRPLAGAALPWFAKNTPERTDLGVYFLERVAGGNVGLDTDIAIGFVEEVCAQLIFNQDAHRPDGRGCLMMPRSWIIRAFLRGVSPKPNGDVPLRFIQLLGKFVDILLLREHKDHCRLQVESTPLTDPQSHITRYQGLARVSRCLGLVGHNIPPLREKVLSIFKGMGDSCSDIQLYSSCFSWLNVVETLKATSSGLDEMISVRWKDDGTENDYGLKTILFSSERSLVEELSLVQVATASTWVVTNVPEDPAGQPGPVAPASKIEEQQTHEASLDDSPPVIPDDAELLHKSARTIQAFFRRHHARAGGSAGAAFEEMAKGRVGTQTSDPGRGKRLDETPRKTVKLR</sequence>
<protein>
    <submittedName>
        <fullName evidence="2">Uncharacterized protein</fullName>
    </submittedName>
</protein>
<evidence type="ECO:0000313" key="2">
    <source>
        <dbReference type="EMBL" id="KIO30564.1"/>
    </source>
</evidence>
<dbReference type="Proteomes" id="UP000054248">
    <property type="component" value="Unassembled WGS sequence"/>
</dbReference>
<gene>
    <name evidence="2" type="ORF">M407DRAFT_20452</name>
</gene>
<feature type="compositionally biased region" description="Basic and acidic residues" evidence="1">
    <location>
        <begin position="419"/>
        <end position="429"/>
    </location>
</feature>
<proteinExistence type="predicted"/>
<dbReference type="OrthoDB" id="10471367at2759"/>